<sequence>MRDGSDGLPLTPTTRELLMRTMLTRPARAGPRCDDMCRPADAGRSPARGRTVQQMQTFLPFADFRASAEVLDDKRLGKQRVETLQVMRALILPDYGWQHHPVTAMWRGFRPALMAYQEATCRVWLERGHADTCLEKTLADLALVPEDLAAYERGDFEVPSWNTDERVHLSHRSKLVQKAPEHYRPLFPDVPDDLDYRWPGTVEHRTTT</sequence>
<proteinExistence type="predicted"/>
<accession>A0ABN1ZGE3</accession>
<dbReference type="Pfam" id="PF03013">
    <property type="entry name" value="Pyr_excise"/>
    <property type="match status" value="1"/>
</dbReference>
<organism evidence="1 2">
    <name type="scientific">Curtobacterium herbarum</name>
    <dbReference type="NCBI Taxonomy" id="150122"/>
    <lineage>
        <taxon>Bacteria</taxon>
        <taxon>Bacillati</taxon>
        <taxon>Actinomycetota</taxon>
        <taxon>Actinomycetes</taxon>
        <taxon>Micrococcales</taxon>
        <taxon>Microbacteriaceae</taxon>
        <taxon>Curtobacterium</taxon>
    </lineage>
</organism>
<gene>
    <name evidence="1" type="ORF">GCM10009627_29360</name>
</gene>
<protein>
    <recommendedName>
        <fullName evidence="3">Cytoplasmic protein</fullName>
    </recommendedName>
</protein>
<name>A0ABN1ZGE3_9MICO</name>
<dbReference type="NCBIfam" id="NF038085">
    <property type="entry name" value="MSMEG_6728_fam"/>
    <property type="match status" value="1"/>
</dbReference>
<dbReference type="EMBL" id="BAAAJX010000017">
    <property type="protein sequence ID" value="GAA1494590.1"/>
    <property type="molecule type" value="Genomic_DNA"/>
</dbReference>
<evidence type="ECO:0008006" key="3">
    <source>
        <dbReference type="Google" id="ProtNLM"/>
    </source>
</evidence>
<reference evidence="1 2" key="1">
    <citation type="journal article" date="2019" name="Int. J. Syst. Evol. Microbiol.">
        <title>The Global Catalogue of Microorganisms (GCM) 10K type strain sequencing project: providing services to taxonomists for standard genome sequencing and annotation.</title>
        <authorList>
            <consortium name="The Broad Institute Genomics Platform"/>
            <consortium name="The Broad Institute Genome Sequencing Center for Infectious Disease"/>
            <person name="Wu L."/>
            <person name="Ma J."/>
        </authorList>
    </citation>
    <scope>NUCLEOTIDE SEQUENCE [LARGE SCALE GENOMIC DNA]</scope>
    <source>
        <strain evidence="1 2">JCM 12140</strain>
    </source>
</reference>
<comment type="caution">
    <text evidence="1">The sequence shown here is derived from an EMBL/GenBank/DDBJ whole genome shotgun (WGS) entry which is preliminary data.</text>
</comment>
<dbReference type="InterPro" id="IPR004260">
    <property type="entry name" value="Pyr-dimer_DNA_glycosylase"/>
</dbReference>
<evidence type="ECO:0000313" key="1">
    <source>
        <dbReference type="EMBL" id="GAA1494590.1"/>
    </source>
</evidence>
<keyword evidence="2" id="KW-1185">Reference proteome</keyword>
<dbReference type="Proteomes" id="UP001501742">
    <property type="component" value="Unassembled WGS sequence"/>
</dbReference>
<evidence type="ECO:0000313" key="2">
    <source>
        <dbReference type="Proteomes" id="UP001501742"/>
    </source>
</evidence>